<evidence type="ECO:0000313" key="2">
    <source>
        <dbReference type="Proteomes" id="UP001732700"/>
    </source>
</evidence>
<keyword evidence="2" id="KW-1185">Reference proteome</keyword>
<protein>
    <submittedName>
        <fullName evidence="1">Uncharacterized protein</fullName>
    </submittedName>
</protein>
<reference evidence="1" key="2">
    <citation type="submission" date="2025-09" db="UniProtKB">
        <authorList>
            <consortium name="EnsemblPlants"/>
        </authorList>
    </citation>
    <scope>IDENTIFICATION</scope>
</reference>
<dbReference type="EnsemblPlants" id="AVESA.00010b.r2.5CG0868680.1">
    <property type="protein sequence ID" value="AVESA.00010b.r2.5CG0868680.1.CDS.1"/>
    <property type="gene ID" value="AVESA.00010b.r2.5CG0868680"/>
</dbReference>
<reference evidence="1" key="1">
    <citation type="submission" date="2021-05" db="EMBL/GenBank/DDBJ databases">
        <authorList>
            <person name="Scholz U."/>
            <person name="Mascher M."/>
            <person name="Fiebig A."/>
        </authorList>
    </citation>
    <scope>NUCLEOTIDE SEQUENCE [LARGE SCALE GENOMIC DNA]</scope>
</reference>
<name>A0ACD5XRV8_AVESA</name>
<dbReference type="Proteomes" id="UP001732700">
    <property type="component" value="Chromosome 5C"/>
</dbReference>
<organism evidence="1 2">
    <name type="scientific">Avena sativa</name>
    <name type="common">Oat</name>
    <dbReference type="NCBI Taxonomy" id="4498"/>
    <lineage>
        <taxon>Eukaryota</taxon>
        <taxon>Viridiplantae</taxon>
        <taxon>Streptophyta</taxon>
        <taxon>Embryophyta</taxon>
        <taxon>Tracheophyta</taxon>
        <taxon>Spermatophyta</taxon>
        <taxon>Magnoliopsida</taxon>
        <taxon>Liliopsida</taxon>
        <taxon>Poales</taxon>
        <taxon>Poaceae</taxon>
        <taxon>BOP clade</taxon>
        <taxon>Pooideae</taxon>
        <taxon>Poodae</taxon>
        <taxon>Poeae</taxon>
        <taxon>Poeae Chloroplast Group 1 (Aveneae type)</taxon>
        <taxon>Aveninae</taxon>
        <taxon>Avena</taxon>
    </lineage>
</organism>
<proteinExistence type="predicted"/>
<evidence type="ECO:0000313" key="1">
    <source>
        <dbReference type="EnsemblPlants" id="AVESA.00010b.r2.5CG0868680.1.CDS.1"/>
    </source>
</evidence>
<accession>A0ACD5XRV8</accession>
<sequence length="499" mass="54186">MAANDEQPPLHILFFPFLAPGHLIPIADMAALFAARGARCTILTTPVNAAIIRPAVDRANESNSSRGTKDTTHAIKITVVPFPDVGLPPSVENGTGLTDQADRENFSRAIQLLREPFDQFLSDKHNHPVDAVVADSHFQWSVEAAAAHGVPRIAFLGTSMFARACTDIMLRENPMMEPSPDQDDPDAMVILPGLPHRVELRRSQMPDPRKQPKVIAFFKVVNEEDQRSYGEVFNSFHDLEPDYVEHYQTTLGRRVWLVGPVARPDMDARGSGNTSSSTLSAEADGCLRWLDAKPAGSVVYVSFGTLSNFSPDELRELARGLDLSGRYFLWVIGTGAITNAAPSSEWMPDGFAELLAGGERGLLVQGWAPQVLILNHPALGGFLTHCGWNSVLEAVTAGVPMVTWPRFGDQFFNEKLVVELLKVGASVGAKDYASAIETHHLIGAEVITESIGRVMGINGDTIRSNAKELGAKARGAVENGGSSYGDIGRLMEELMARRS</sequence>